<reference evidence="3 4" key="1">
    <citation type="submission" date="2024-02" db="EMBL/GenBank/DDBJ databases">
        <title>New especies of Spiribacter isolated from saline water.</title>
        <authorList>
            <person name="Leon M.J."/>
            <person name="De La Haba R."/>
            <person name="Sanchez-Porro C."/>
            <person name="Ventosa A."/>
        </authorList>
    </citation>
    <scope>NUCLEOTIDE SEQUENCE [LARGE SCALE GENOMIC DNA]</scope>
    <source>
        <strain evidence="4">ag22IC4-189</strain>
    </source>
</reference>
<feature type="coiled-coil region" evidence="1">
    <location>
        <begin position="101"/>
        <end position="146"/>
    </location>
</feature>
<dbReference type="InterPro" id="IPR050739">
    <property type="entry name" value="MFP"/>
</dbReference>
<keyword evidence="4" id="KW-1185">Reference proteome</keyword>
<dbReference type="Proteomes" id="UP001556637">
    <property type="component" value="Unassembled WGS sequence"/>
</dbReference>
<comment type="caution">
    <text evidence="3">The sequence shown here is derived from an EMBL/GenBank/DDBJ whole genome shotgun (WGS) entry which is preliminary data.</text>
</comment>
<dbReference type="PRINTS" id="PR01490">
    <property type="entry name" value="RTXTOXIND"/>
</dbReference>
<gene>
    <name evidence="3" type="ORF">V6X30_04875</name>
</gene>
<evidence type="ECO:0000313" key="4">
    <source>
        <dbReference type="Proteomes" id="UP001556637"/>
    </source>
</evidence>
<dbReference type="PANTHER" id="PTHR30386">
    <property type="entry name" value="MEMBRANE FUSION SUBUNIT OF EMRAB-TOLC MULTIDRUG EFFLUX PUMP"/>
    <property type="match status" value="1"/>
</dbReference>
<keyword evidence="2" id="KW-0812">Transmembrane</keyword>
<dbReference type="RefSeq" id="WP_367983522.1">
    <property type="nucleotide sequence ID" value="NZ_JBAKFF010000001.1"/>
</dbReference>
<evidence type="ECO:0000256" key="2">
    <source>
        <dbReference type="SAM" id="Phobius"/>
    </source>
</evidence>
<protein>
    <submittedName>
        <fullName evidence="3">Biotin/lipoyl-binding protein</fullName>
    </submittedName>
</protein>
<name>A0ABV3T6A1_9GAMM</name>
<accession>A0ABV3T6A1</accession>
<feature type="transmembrane region" description="Helical" evidence="2">
    <location>
        <begin position="33"/>
        <end position="52"/>
    </location>
</feature>
<dbReference type="Gene3D" id="1.10.287.470">
    <property type="entry name" value="Helix hairpin bin"/>
    <property type="match status" value="1"/>
</dbReference>
<proteinExistence type="predicted"/>
<keyword evidence="2" id="KW-1133">Transmembrane helix</keyword>
<organism evidence="3 4">
    <name type="scientific">Spiribacter insolitus</name>
    <dbReference type="NCBI Taxonomy" id="3122417"/>
    <lineage>
        <taxon>Bacteria</taxon>
        <taxon>Pseudomonadati</taxon>
        <taxon>Pseudomonadota</taxon>
        <taxon>Gammaproteobacteria</taxon>
        <taxon>Chromatiales</taxon>
        <taxon>Ectothiorhodospiraceae</taxon>
        <taxon>Spiribacter</taxon>
    </lineage>
</organism>
<evidence type="ECO:0000313" key="3">
    <source>
        <dbReference type="EMBL" id="MEX0430736.1"/>
    </source>
</evidence>
<keyword evidence="2" id="KW-0472">Membrane</keyword>
<dbReference type="SUPFAM" id="SSF111369">
    <property type="entry name" value="HlyD-like secretion proteins"/>
    <property type="match status" value="1"/>
</dbReference>
<keyword evidence="1" id="KW-0175">Coiled coil</keyword>
<dbReference type="EMBL" id="JBAKFF010000001">
    <property type="protein sequence ID" value="MEX0430736.1"/>
    <property type="molecule type" value="Genomic_DNA"/>
</dbReference>
<dbReference type="PANTHER" id="PTHR30386:SF17">
    <property type="entry name" value="ALKALINE PROTEASE SECRETION PROTEIN APRE"/>
    <property type="match status" value="1"/>
</dbReference>
<sequence>MRVQFTGQGTRRIGSGIPVQYGAARRPTPRVRWLLVILVVSSPLIYLAWMILRGGLMVDASGVLSYETTRAGAMVSGVVREVLVEENDSVRAGQPLIRMENPEIQGRIRHLRQELERIRADKARTRNQAQRSLTIARDEIAALETLLDDQTEWLQQVRTLSRGGAITGREQYEVAARLQETRRRLMEARERALEAERALQQGDASLRERERQLRLSLDIARTNQTFLDIRADVDGDVVEVEVRPGDTVGPGTTLLTMTRPSVPELTAYLRPADGAFVQAGGIVQVRLPDGSRLLGEVIGRPRLTGRVPATMRQLIQDAEAALMVRIGLNETVPEPMAVHGLPVSVEFASGLDVALTRLDLMPAMEGAVTAIAQSRETQ</sequence>
<evidence type="ECO:0000256" key="1">
    <source>
        <dbReference type="SAM" id="Coils"/>
    </source>
</evidence>
<dbReference type="Gene3D" id="2.40.50.100">
    <property type="match status" value="2"/>
</dbReference>